<dbReference type="InterPro" id="IPR045103">
    <property type="entry name" value="RNF5/RNF185-like"/>
</dbReference>
<dbReference type="GO" id="GO:0016567">
    <property type="term" value="P:protein ubiquitination"/>
    <property type="evidence" value="ECO:0007669"/>
    <property type="project" value="UniProtKB-UniPathway"/>
</dbReference>
<dbReference type="UniPathway" id="UPA00143"/>
<dbReference type="Pfam" id="PF14634">
    <property type="entry name" value="zf-RING_5"/>
    <property type="match status" value="1"/>
</dbReference>
<dbReference type="EC" id="2.3.2.27" evidence="6"/>
<feature type="region of interest" description="Disordered" evidence="7">
    <location>
        <begin position="1"/>
        <end position="21"/>
    </location>
</feature>
<evidence type="ECO:0000256" key="4">
    <source>
        <dbReference type="ARBA" id="ARBA00022786"/>
    </source>
</evidence>
<dbReference type="SMART" id="SM00184">
    <property type="entry name" value="RING"/>
    <property type="match status" value="1"/>
</dbReference>
<keyword evidence="4 6" id="KW-0833">Ubl conjugation pathway</keyword>
<evidence type="ECO:0000256" key="3">
    <source>
        <dbReference type="ARBA" id="ARBA00022679"/>
    </source>
</evidence>
<comment type="domain">
    <text evidence="6">The RING-type zinc finger domain is responsible for E3 ligase activity.</text>
</comment>
<comment type="catalytic activity">
    <reaction evidence="1 6">
        <text>S-ubiquitinyl-[E2 ubiquitin-conjugating enzyme]-L-cysteine + [acceptor protein]-L-lysine = [E2 ubiquitin-conjugating enzyme]-L-cysteine + N(6)-ubiquitinyl-[acceptor protein]-L-lysine.</text>
        <dbReference type="EC" id="2.3.2.27"/>
    </reaction>
</comment>
<dbReference type="GO" id="GO:0008270">
    <property type="term" value="F:zinc ion binding"/>
    <property type="evidence" value="ECO:0007669"/>
    <property type="project" value="UniProtKB-KW"/>
</dbReference>
<dbReference type="Gene3D" id="3.30.40.10">
    <property type="entry name" value="Zinc/RING finger domain, C3HC4 (zinc finger)"/>
    <property type="match status" value="1"/>
</dbReference>
<dbReference type="PANTHER" id="PTHR12313">
    <property type="entry name" value="E3 UBIQUITIN-PROTEIN LIGASE RNF5-RELATED"/>
    <property type="match status" value="1"/>
</dbReference>
<comment type="subcellular location">
    <subcellularLocation>
        <location evidence="6">Endoplasmic reticulum membrane</location>
        <topology evidence="6">Single-pass type IV membrane protein</topology>
    </subcellularLocation>
</comment>
<proteinExistence type="predicted"/>
<organism evidence="9 10">
    <name type="scientific">Coffea canephora</name>
    <name type="common">Robusta coffee</name>
    <dbReference type="NCBI Taxonomy" id="49390"/>
    <lineage>
        <taxon>Eukaryota</taxon>
        <taxon>Viridiplantae</taxon>
        <taxon>Streptophyta</taxon>
        <taxon>Embryophyta</taxon>
        <taxon>Tracheophyta</taxon>
        <taxon>Spermatophyta</taxon>
        <taxon>Magnoliopsida</taxon>
        <taxon>eudicotyledons</taxon>
        <taxon>Gunneridae</taxon>
        <taxon>Pentapetalae</taxon>
        <taxon>asterids</taxon>
        <taxon>lamiids</taxon>
        <taxon>Gentianales</taxon>
        <taxon>Rubiaceae</taxon>
        <taxon>Ixoroideae</taxon>
        <taxon>Gardenieae complex</taxon>
        <taxon>Bertiereae - Coffeeae clade</taxon>
        <taxon>Coffeeae</taxon>
        <taxon>Coffea</taxon>
    </lineage>
</organism>
<evidence type="ECO:0000259" key="8">
    <source>
        <dbReference type="PROSITE" id="PS50089"/>
    </source>
</evidence>
<dbReference type="GO" id="GO:0006511">
    <property type="term" value="P:ubiquitin-dependent protein catabolic process"/>
    <property type="evidence" value="ECO:0007669"/>
    <property type="project" value="UniProtKB-UniRule"/>
</dbReference>
<evidence type="ECO:0000313" key="10">
    <source>
        <dbReference type="Proteomes" id="UP000295252"/>
    </source>
</evidence>
<dbReference type="STRING" id="49390.A0A068UHN3"/>
<dbReference type="PhylomeDB" id="A0A068UHN3"/>
<dbReference type="EMBL" id="HG739111">
    <property type="protein sequence ID" value="CDP07684.1"/>
    <property type="molecule type" value="Genomic_DNA"/>
</dbReference>
<dbReference type="AlphaFoldDB" id="A0A068UHN3"/>
<reference evidence="10" key="1">
    <citation type="journal article" date="2014" name="Science">
        <title>The coffee genome provides insight into the convergent evolution of caffeine biosynthesis.</title>
        <authorList>
            <person name="Denoeud F."/>
            <person name="Carretero-Paulet L."/>
            <person name="Dereeper A."/>
            <person name="Droc G."/>
            <person name="Guyot R."/>
            <person name="Pietrella M."/>
            <person name="Zheng C."/>
            <person name="Alberti A."/>
            <person name="Anthony F."/>
            <person name="Aprea G."/>
            <person name="Aury J.M."/>
            <person name="Bento P."/>
            <person name="Bernard M."/>
            <person name="Bocs S."/>
            <person name="Campa C."/>
            <person name="Cenci A."/>
            <person name="Combes M.C."/>
            <person name="Crouzillat D."/>
            <person name="Da Silva C."/>
            <person name="Daddiego L."/>
            <person name="De Bellis F."/>
            <person name="Dussert S."/>
            <person name="Garsmeur O."/>
            <person name="Gayraud T."/>
            <person name="Guignon V."/>
            <person name="Jahn K."/>
            <person name="Jamilloux V."/>
            <person name="Joet T."/>
            <person name="Labadie K."/>
            <person name="Lan T."/>
            <person name="Leclercq J."/>
            <person name="Lepelley M."/>
            <person name="Leroy T."/>
            <person name="Li L.T."/>
            <person name="Librado P."/>
            <person name="Lopez L."/>
            <person name="Munoz A."/>
            <person name="Noel B."/>
            <person name="Pallavicini A."/>
            <person name="Perrotta G."/>
            <person name="Poncet V."/>
            <person name="Pot D."/>
            <person name="Priyono X."/>
            <person name="Rigoreau M."/>
            <person name="Rouard M."/>
            <person name="Rozas J."/>
            <person name="Tranchant-Dubreuil C."/>
            <person name="VanBuren R."/>
            <person name="Zhang Q."/>
            <person name="Andrade A.C."/>
            <person name="Argout X."/>
            <person name="Bertrand B."/>
            <person name="de Kochko A."/>
            <person name="Graziosi G."/>
            <person name="Henry R.J."/>
            <person name="Jayarama X."/>
            <person name="Ming R."/>
            <person name="Nagai C."/>
            <person name="Rounsley S."/>
            <person name="Sankoff D."/>
            <person name="Giuliano G."/>
            <person name="Albert V.A."/>
            <person name="Wincker P."/>
            <person name="Lashermes P."/>
        </authorList>
    </citation>
    <scope>NUCLEOTIDE SEQUENCE [LARGE SCALE GENOMIC DNA]</scope>
    <source>
        <strain evidence="10">cv. DH200-94</strain>
    </source>
</reference>
<evidence type="ECO:0000256" key="6">
    <source>
        <dbReference type="RuleBase" id="RU369090"/>
    </source>
</evidence>
<dbReference type="OMA" id="TPIYGNA"/>
<evidence type="ECO:0000256" key="5">
    <source>
        <dbReference type="PROSITE-ProRule" id="PRU00175"/>
    </source>
</evidence>
<evidence type="ECO:0000313" key="9">
    <source>
        <dbReference type="EMBL" id="CDP07684.1"/>
    </source>
</evidence>
<accession>A0A068UHN3</accession>
<evidence type="ECO:0000256" key="2">
    <source>
        <dbReference type="ARBA" id="ARBA00004906"/>
    </source>
</evidence>
<dbReference type="InterPro" id="IPR013083">
    <property type="entry name" value="Znf_RING/FYVE/PHD"/>
</dbReference>
<dbReference type="Gramene" id="CDP07684">
    <property type="protein sequence ID" value="CDP07684"/>
    <property type="gene ID" value="GSCOC_T00025021001"/>
</dbReference>
<feature type="region of interest" description="Disordered" evidence="7">
    <location>
        <begin position="346"/>
        <end position="411"/>
    </location>
</feature>
<dbReference type="SUPFAM" id="SSF57850">
    <property type="entry name" value="RING/U-box"/>
    <property type="match status" value="1"/>
</dbReference>
<name>A0A068UHN3_COFCA</name>
<dbReference type="FunCoup" id="A0A068UHN3">
    <property type="interactions" value="303"/>
</dbReference>
<dbReference type="OrthoDB" id="6270329at2759"/>
<gene>
    <name evidence="9" type="ORF">GSCOC_T00025021001</name>
</gene>
<keyword evidence="6" id="KW-0256">Endoplasmic reticulum</keyword>
<dbReference type="InterPro" id="IPR001841">
    <property type="entry name" value="Znf_RING"/>
</dbReference>
<evidence type="ECO:0000256" key="1">
    <source>
        <dbReference type="ARBA" id="ARBA00000900"/>
    </source>
</evidence>
<dbReference type="PROSITE" id="PS50089">
    <property type="entry name" value="ZF_RING_2"/>
    <property type="match status" value="1"/>
</dbReference>
<keyword evidence="6" id="KW-0862">Zinc</keyword>
<keyword evidence="5 6" id="KW-0863">Zinc-finger</keyword>
<comment type="pathway">
    <text evidence="2 6">Protein modification; protein ubiquitination.</text>
</comment>
<dbReference type="GO" id="GO:0005789">
    <property type="term" value="C:endoplasmic reticulum membrane"/>
    <property type="evidence" value="ECO:0007669"/>
    <property type="project" value="UniProtKB-SubCell"/>
</dbReference>
<dbReference type="GO" id="GO:0061630">
    <property type="term" value="F:ubiquitin protein ligase activity"/>
    <property type="evidence" value="ECO:0007669"/>
    <property type="project" value="UniProtKB-UniRule"/>
</dbReference>
<evidence type="ECO:0000256" key="7">
    <source>
        <dbReference type="SAM" id="MobiDB-lite"/>
    </source>
</evidence>
<feature type="compositionally biased region" description="Low complexity" evidence="7">
    <location>
        <begin position="346"/>
        <end position="359"/>
    </location>
</feature>
<protein>
    <recommendedName>
        <fullName evidence="6">E3 ubiquitin-protein ligase RMA</fullName>
        <ecNumber evidence="6">2.3.2.27</ecNumber>
    </recommendedName>
    <alternativeName>
        <fullName evidence="6">Protein RING membrane-anchor</fullName>
    </alternativeName>
    <alternativeName>
        <fullName evidence="6">RING-type E3 ubiquitin transferase RMA</fullName>
    </alternativeName>
</protein>
<feature type="domain" description="RING-type" evidence="8">
    <location>
        <begin position="140"/>
        <end position="181"/>
    </location>
</feature>
<comment type="function">
    <text evidence="6">E3 ubiquitin-protein ligase.</text>
</comment>
<dbReference type="Proteomes" id="UP000295252">
    <property type="component" value="Chromosome IV"/>
</dbReference>
<keyword evidence="3 6" id="KW-0808">Transferase</keyword>
<dbReference type="InParanoid" id="A0A068UHN3"/>
<keyword evidence="6" id="KW-0479">Metal-binding</keyword>
<feature type="compositionally biased region" description="Polar residues" evidence="7">
    <location>
        <begin position="364"/>
        <end position="386"/>
    </location>
</feature>
<keyword evidence="10" id="KW-1185">Reference proteome</keyword>
<sequence length="411" mass="44710">MDGSDSDINLNQEPVYQPVGSSASGFPSLWNEFHALGPANDSIEERFRQLKAATLRAGLSRRWQRICNLNENGGSSMDPIVDVNGGRGMHGGEESGGVIDSNVDKGKGCKRESGLLVAMALEMDTEVKKVPEDVGSFYDCNVCLHLARDPILTCCGHMFCWACFYKLPYVDSTAKECPVCEGEVTDSNVIPIYGNGDSTRESKLESGMTIPPRPKAQRVEGARQQRVARGAYDIPVGEALRRIRTSISAIGDNPQQEDSNRNTTTFVANFSMREETRLRRLRSLQMSRRLPERAASLSSASSALNVAETVVESLGTFLNNRRFQRSDAPVLSVDNGETLTRNAAVSQSEHQISSEEISSAVAGPSSSGTSDNFIAIEQTENMTNGTAGELNLPPRFYSPSRRRNSSSRGAG</sequence>